<evidence type="ECO:0000259" key="2">
    <source>
        <dbReference type="PROSITE" id="PS50097"/>
    </source>
</evidence>
<sequence length="725" mass="81441">MRVAIDPDGDVLLVVGKHESQVSLQVSSKVLSVASKMFKAMFFGHFKEAVELASSTTPYQVLLPDDEPVAMVALCSVLHHVEFAPDLSVLNLSAFAGVADKYDAIKACKLAGKAWLDHIYLQTTGISSFLLIEILCVAYIFEDYQNFKKISKRVLVQPDGYQRVRDFISDAVSFPDSVPNTFAALRRDTEDMISEHLMDPITVMARGRNWYNTTDHTSNKGGLSSCKHDAAKSYDYTWELMQLGLWPIVPRKWNLETVVQSLAAFKGKTTAQAGILIFPNFGAKCSACSCDTVHRMDTLKKLVEEKLKGLCLDCFRAGVAQGTGKGCRALSEASKLAFYSTIHQLYTKKQTTDNRMAEPQAKRPRLADSKSTPMNRKVDSDPDGDVILVVGTDESGKMSIKVSSKVLSISSKVFKAMFSRNFKEGNELARSSTLYEVPLPDDDPDAMSTLCNILHHNTDDLSFPDDTDKLMEFVTVMDKYNCAKASKIYVVPWIEKFHSPSLSQMADLLWVSHNLRYNNSFRKFSSMLLHSDHGVKTLREFQIKETSFPLEICDSLANRRLELDHWLVHNLSMQLTKIVALRNKENSFKWETHTAIYPKCHGSSVVEYIAQLEVNGLWPIEPLRWDFNRTMEALGEFQIPESGRDRCANCAIDINKHIENLAIEFRSMLDKGVTPRAKLSGSSRVVVDPDGDVLLAVGEQESEVYIRVSLKVLSVMLKVFKVYEL</sequence>
<dbReference type="PANTHER" id="PTHR22744">
    <property type="entry name" value="HELIX LOOP HELIX PROTEIN 21-RELATED"/>
    <property type="match status" value="1"/>
</dbReference>
<evidence type="ECO:0000256" key="1">
    <source>
        <dbReference type="SAM" id="MobiDB-lite"/>
    </source>
</evidence>
<comment type="caution">
    <text evidence="3">The sequence shown here is derived from an EMBL/GenBank/DDBJ whole genome shotgun (WGS) entry which is preliminary data.</text>
</comment>
<dbReference type="InterPro" id="IPR000210">
    <property type="entry name" value="BTB/POZ_dom"/>
</dbReference>
<feature type="domain" description="BTB" evidence="2">
    <location>
        <begin position="384"/>
        <end position="463"/>
    </location>
</feature>
<feature type="domain" description="BTB" evidence="2">
    <location>
        <begin position="9"/>
        <end position="79"/>
    </location>
</feature>
<protein>
    <recommendedName>
        <fullName evidence="2">BTB domain-containing protein</fullName>
    </recommendedName>
</protein>
<name>A0A4Z1PNR2_9PEZI</name>
<dbReference type="EMBL" id="SNSC02000004">
    <property type="protein sequence ID" value="TID25360.1"/>
    <property type="molecule type" value="Genomic_DNA"/>
</dbReference>
<dbReference type="STRING" id="86259.A0A4Z1PNR2"/>
<evidence type="ECO:0000313" key="4">
    <source>
        <dbReference type="Proteomes" id="UP000298493"/>
    </source>
</evidence>
<dbReference type="Proteomes" id="UP000298493">
    <property type="component" value="Unassembled WGS sequence"/>
</dbReference>
<dbReference type="Pfam" id="PF00651">
    <property type="entry name" value="BTB"/>
    <property type="match status" value="1"/>
</dbReference>
<dbReference type="Gene3D" id="3.30.710.10">
    <property type="entry name" value="Potassium Channel Kv1.1, Chain A"/>
    <property type="match status" value="2"/>
</dbReference>
<dbReference type="SMART" id="SM00225">
    <property type="entry name" value="BTB"/>
    <property type="match status" value="2"/>
</dbReference>
<gene>
    <name evidence="3" type="ORF">E6O75_ATG04565</name>
</gene>
<keyword evidence="4" id="KW-1185">Reference proteome</keyword>
<accession>A0A4Z1PNR2</accession>
<dbReference type="SUPFAM" id="SSF54695">
    <property type="entry name" value="POZ domain"/>
    <property type="match status" value="2"/>
</dbReference>
<organism evidence="3 4">
    <name type="scientific">Venturia nashicola</name>
    <dbReference type="NCBI Taxonomy" id="86259"/>
    <lineage>
        <taxon>Eukaryota</taxon>
        <taxon>Fungi</taxon>
        <taxon>Dikarya</taxon>
        <taxon>Ascomycota</taxon>
        <taxon>Pezizomycotina</taxon>
        <taxon>Dothideomycetes</taxon>
        <taxon>Pleosporomycetidae</taxon>
        <taxon>Venturiales</taxon>
        <taxon>Venturiaceae</taxon>
        <taxon>Venturia</taxon>
    </lineage>
</organism>
<reference evidence="3 4" key="1">
    <citation type="submission" date="2019-04" db="EMBL/GenBank/DDBJ databases">
        <title>High contiguity whole genome sequence and gene annotation resource for two Venturia nashicola isolates.</title>
        <authorList>
            <person name="Prokchorchik M."/>
            <person name="Won K."/>
            <person name="Lee Y."/>
            <person name="Choi E.D."/>
            <person name="Segonzac C."/>
            <person name="Sohn K.H."/>
        </authorList>
    </citation>
    <scope>NUCLEOTIDE SEQUENCE [LARGE SCALE GENOMIC DNA]</scope>
    <source>
        <strain evidence="3 4">PRI2</strain>
    </source>
</reference>
<feature type="region of interest" description="Disordered" evidence="1">
    <location>
        <begin position="350"/>
        <end position="383"/>
    </location>
</feature>
<dbReference type="CDD" id="cd18186">
    <property type="entry name" value="BTB_POZ_ZBTB_KLHL-like"/>
    <property type="match status" value="1"/>
</dbReference>
<dbReference type="InterPro" id="IPR011333">
    <property type="entry name" value="SKP1/BTB/POZ_sf"/>
</dbReference>
<dbReference type="PROSITE" id="PS50097">
    <property type="entry name" value="BTB"/>
    <property type="match status" value="2"/>
</dbReference>
<dbReference type="PANTHER" id="PTHR22744:SF14">
    <property type="entry name" value="BTB DOMAIN-CONTAINING PROTEIN-RELATED"/>
    <property type="match status" value="1"/>
</dbReference>
<proteinExistence type="predicted"/>
<dbReference type="AlphaFoldDB" id="A0A4Z1PNR2"/>
<evidence type="ECO:0000313" key="3">
    <source>
        <dbReference type="EMBL" id="TID25360.1"/>
    </source>
</evidence>